<dbReference type="Gene3D" id="3.40.640.10">
    <property type="entry name" value="Type I PLP-dependent aspartate aminotransferase-like (Major domain)"/>
    <property type="match status" value="1"/>
</dbReference>
<dbReference type="InterPro" id="IPR015421">
    <property type="entry name" value="PyrdxlP-dep_Trfase_major"/>
</dbReference>
<dbReference type="AlphaFoldDB" id="A0A2X1PPH0"/>
<organism evidence="1 2">
    <name type="scientific">Haemophilus influenzae</name>
    <dbReference type="NCBI Taxonomy" id="727"/>
    <lineage>
        <taxon>Bacteria</taxon>
        <taxon>Pseudomonadati</taxon>
        <taxon>Pseudomonadota</taxon>
        <taxon>Gammaproteobacteria</taxon>
        <taxon>Pasteurellales</taxon>
        <taxon>Pasteurellaceae</taxon>
        <taxon>Haemophilus</taxon>
    </lineage>
</organism>
<dbReference type="EC" id="2.6.1.52" evidence="1"/>
<dbReference type="Proteomes" id="UP000249936">
    <property type="component" value="Unassembled WGS sequence"/>
</dbReference>
<name>A0A2X1PPH0_HAEIF</name>
<evidence type="ECO:0000313" key="2">
    <source>
        <dbReference type="Proteomes" id="UP000249936"/>
    </source>
</evidence>
<gene>
    <name evidence="1" type="primary">serC_3</name>
    <name evidence="1" type="ORF">NCTC11872_02618</name>
</gene>
<protein>
    <submittedName>
        <fullName evidence="1">3-phosphoserine/phosphohydroxythreonine aminotransferase</fullName>
        <ecNumber evidence="1">2.6.1.52</ecNumber>
    </submittedName>
</protein>
<proteinExistence type="predicted"/>
<dbReference type="GO" id="GO:0004648">
    <property type="term" value="F:O-phospho-L-serine:2-oxoglutarate aminotransferase activity"/>
    <property type="evidence" value="ECO:0007669"/>
    <property type="project" value="UniProtKB-EC"/>
</dbReference>
<keyword evidence="1" id="KW-0808">Transferase</keyword>
<keyword evidence="1" id="KW-0032">Aminotransferase</keyword>
<dbReference type="EMBL" id="UASK01000010">
    <property type="protein sequence ID" value="SPX42968.1"/>
    <property type="molecule type" value="Genomic_DNA"/>
</dbReference>
<reference evidence="1 2" key="1">
    <citation type="submission" date="2018-06" db="EMBL/GenBank/DDBJ databases">
        <authorList>
            <consortium name="Pathogen Informatics"/>
            <person name="Doyle S."/>
        </authorList>
    </citation>
    <scope>NUCLEOTIDE SEQUENCE [LARGE SCALE GENOMIC DNA]</scope>
    <source>
        <strain evidence="1 2">NCTC11872</strain>
    </source>
</reference>
<sequence>MQVRKKNLGPAGITLVIIRDDLIGNARKETPSIWELCNST</sequence>
<evidence type="ECO:0000313" key="1">
    <source>
        <dbReference type="EMBL" id="SPX42968.1"/>
    </source>
</evidence>
<accession>A0A2X1PPH0</accession>